<evidence type="ECO:0000313" key="2">
    <source>
        <dbReference type="Proteomes" id="UP000324222"/>
    </source>
</evidence>
<proteinExistence type="predicted"/>
<dbReference type="AlphaFoldDB" id="A0A5B7EFB8"/>
<keyword evidence="2" id="KW-1185">Reference proteome</keyword>
<evidence type="ECO:0000313" key="1">
    <source>
        <dbReference type="EMBL" id="MPC32168.1"/>
    </source>
</evidence>
<dbReference type="EMBL" id="VSRR010002577">
    <property type="protein sequence ID" value="MPC32168.1"/>
    <property type="molecule type" value="Genomic_DNA"/>
</dbReference>
<protein>
    <submittedName>
        <fullName evidence="1">Uncharacterized protein</fullName>
    </submittedName>
</protein>
<gene>
    <name evidence="1" type="ORF">E2C01_025473</name>
</gene>
<dbReference type="Proteomes" id="UP000324222">
    <property type="component" value="Unassembled WGS sequence"/>
</dbReference>
<organism evidence="1 2">
    <name type="scientific">Portunus trituberculatus</name>
    <name type="common">Swimming crab</name>
    <name type="synonym">Neptunus trituberculatus</name>
    <dbReference type="NCBI Taxonomy" id="210409"/>
    <lineage>
        <taxon>Eukaryota</taxon>
        <taxon>Metazoa</taxon>
        <taxon>Ecdysozoa</taxon>
        <taxon>Arthropoda</taxon>
        <taxon>Crustacea</taxon>
        <taxon>Multicrustacea</taxon>
        <taxon>Malacostraca</taxon>
        <taxon>Eumalacostraca</taxon>
        <taxon>Eucarida</taxon>
        <taxon>Decapoda</taxon>
        <taxon>Pleocyemata</taxon>
        <taxon>Brachyura</taxon>
        <taxon>Eubrachyura</taxon>
        <taxon>Portunoidea</taxon>
        <taxon>Portunidae</taxon>
        <taxon>Portuninae</taxon>
        <taxon>Portunus</taxon>
    </lineage>
</organism>
<sequence length="129" mass="14446">MGVRVGCLLRPRASDPGLGFLSRLFVNDTRLCTTNGRDLTRICLWMSLVQRNSRFAAGNVRVGTPVEIYASLLTSSHPVVRRLPDRGTAEHTLRRSNHGNVYQAPCAEWPSTHHAFIQRPLRKVSNVLV</sequence>
<accession>A0A5B7EFB8</accession>
<comment type="caution">
    <text evidence="1">The sequence shown here is derived from an EMBL/GenBank/DDBJ whole genome shotgun (WGS) entry which is preliminary data.</text>
</comment>
<name>A0A5B7EFB8_PORTR</name>
<reference evidence="1 2" key="1">
    <citation type="submission" date="2019-05" db="EMBL/GenBank/DDBJ databases">
        <title>Another draft genome of Portunus trituberculatus and its Hox gene families provides insights of decapod evolution.</title>
        <authorList>
            <person name="Jeong J.-H."/>
            <person name="Song I."/>
            <person name="Kim S."/>
            <person name="Choi T."/>
            <person name="Kim D."/>
            <person name="Ryu S."/>
            <person name="Kim W."/>
        </authorList>
    </citation>
    <scope>NUCLEOTIDE SEQUENCE [LARGE SCALE GENOMIC DNA]</scope>
    <source>
        <tissue evidence="1">Muscle</tissue>
    </source>
</reference>